<dbReference type="InterPro" id="IPR053148">
    <property type="entry name" value="PD-DEXK-like_domain"/>
</dbReference>
<keyword evidence="4" id="KW-1185">Reference proteome</keyword>
<feature type="domain" description="YhcG N-terminal" evidence="2">
    <location>
        <begin position="13"/>
        <end position="149"/>
    </location>
</feature>
<dbReference type="Pfam" id="PF17761">
    <property type="entry name" value="DUF1016_N"/>
    <property type="match status" value="1"/>
</dbReference>
<dbReference type="RefSeq" id="WP_219042704.1">
    <property type="nucleotide sequence ID" value="NZ_JAHWDQ010000001.1"/>
</dbReference>
<comment type="caution">
    <text evidence="3">The sequence shown here is derived from an EMBL/GenBank/DDBJ whole genome shotgun (WGS) entry which is preliminary data.</text>
</comment>
<evidence type="ECO:0000259" key="1">
    <source>
        <dbReference type="Pfam" id="PF06250"/>
    </source>
</evidence>
<dbReference type="PANTHER" id="PTHR30547:SF5">
    <property type="entry name" value="NUCLEASE YHCG-RELATED"/>
    <property type="match status" value="1"/>
</dbReference>
<reference evidence="3" key="1">
    <citation type="submission" date="2021-07" db="EMBL/GenBank/DDBJ databases">
        <title>Zhongshania sp. CAU 1632 isolated from seawater.</title>
        <authorList>
            <person name="Kim W."/>
        </authorList>
    </citation>
    <scope>NUCLEOTIDE SEQUENCE</scope>
    <source>
        <strain evidence="3">CAU 1632</strain>
    </source>
</reference>
<organism evidence="3 4">
    <name type="scientific">Zhongshania aquimaris</name>
    <dbReference type="NCBI Taxonomy" id="2857107"/>
    <lineage>
        <taxon>Bacteria</taxon>
        <taxon>Pseudomonadati</taxon>
        <taxon>Pseudomonadota</taxon>
        <taxon>Gammaproteobacteria</taxon>
        <taxon>Cellvibrionales</taxon>
        <taxon>Spongiibacteraceae</taxon>
        <taxon>Zhongshania</taxon>
    </lineage>
</organism>
<dbReference type="InterPro" id="IPR041527">
    <property type="entry name" value="YhcG_N"/>
</dbReference>
<dbReference type="PANTHER" id="PTHR30547">
    <property type="entry name" value="UNCHARACTERIZED PROTEIN YHCG-RELATED"/>
    <property type="match status" value="1"/>
</dbReference>
<evidence type="ECO:0000313" key="4">
    <source>
        <dbReference type="Proteomes" id="UP001166291"/>
    </source>
</evidence>
<feature type="domain" description="YhcG PDDEXK nuclease" evidence="1">
    <location>
        <begin position="178"/>
        <end position="326"/>
    </location>
</feature>
<gene>
    <name evidence="3" type="ORF">KXJ70_07005</name>
</gene>
<protein>
    <submittedName>
        <fullName evidence="3">DUF1016 family protein</fullName>
    </submittedName>
</protein>
<proteinExistence type="predicted"/>
<dbReference type="EMBL" id="JAHWDQ010000001">
    <property type="protein sequence ID" value="MBW2940514.1"/>
    <property type="molecule type" value="Genomic_DNA"/>
</dbReference>
<dbReference type="Pfam" id="PF06250">
    <property type="entry name" value="YhcG_C"/>
    <property type="match status" value="1"/>
</dbReference>
<sequence>MSDANIETSFVNEIRTLVTTAKQQATVSVNTTLTQLYWQIGQRIHQEVLGGERAEYGKQIVATLARELTNEFGRGWSSRNVAYMLQFYEAFPQASIVHTLSAQLSWSHFKQLITMGDPLQREFYAQMCRIERWSVRELSSRINSMLYQRTALSKQPETLIQQELHSLALQDQVSSTMVLKDPYVLDFLDLTDHYLEKDLEDAILRDLESFLLELGAGFTFIARQKRIQIDDEDFYIDLLFYNRRLKQLVAIDLKLGAFKAHYKGQMELYLRWLDKHERQAGEEPPLGIILCAENRQEQVELLQLDATGIHVAEYLTVLPERQLLHERLQRAIDAAQKKYVAHSPSDHNLEQN</sequence>
<dbReference type="InterPro" id="IPR009362">
    <property type="entry name" value="YhcG_C"/>
</dbReference>
<name>A0ABS6VR47_9GAMM</name>
<evidence type="ECO:0000313" key="3">
    <source>
        <dbReference type="EMBL" id="MBW2940514.1"/>
    </source>
</evidence>
<evidence type="ECO:0000259" key="2">
    <source>
        <dbReference type="Pfam" id="PF17761"/>
    </source>
</evidence>
<accession>A0ABS6VR47</accession>
<dbReference type="Proteomes" id="UP001166291">
    <property type="component" value="Unassembled WGS sequence"/>
</dbReference>